<gene>
    <name evidence="5" type="ORF">Sango_2456600</name>
</gene>
<dbReference type="Proteomes" id="UP001289374">
    <property type="component" value="Unassembled WGS sequence"/>
</dbReference>
<dbReference type="EMBL" id="JACGWL010000014">
    <property type="protein sequence ID" value="KAK4388500.1"/>
    <property type="molecule type" value="Genomic_DNA"/>
</dbReference>
<dbReference type="InterPro" id="IPR001537">
    <property type="entry name" value="SpoU_MeTrfase"/>
</dbReference>
<proteinExistence type="predicted"/>
<evidence type="ECO:0000313" key="5">
    <source>
        <dbReference type="EMBL" id="KAK4388500.1"/>
    </source>
</evidence>
<accession>A0AAE1W820</accession>
<dbReference type="Pfam" id="PF00588">
    <property type="entry name" value="SpoU_methylase"/>
    <property type="match status" value="1"/>
</dbReference>
<feature type="domain" description="tRNA/rRNA methyltransferase SpoU type" evidence="4">
    <location>
        <begin position="14"/>
        <end position="171"/>
    </location>
</feature>
<dbReference type="AlphaFoldDB" id="A0AAE1W820"/>
<dbReference type="InterPro" id="IPR029026">
    <property type="entry name" value="tRNA_m1G_MTases_N"/>
</dbReference>
<keyword evidence="3" id="KW-0472">Membrane</keyword>
<evidence type="ECO:0000256" key="2">
    <source>
        <dbReference type="ARBA" id="ARBA00022679"/>
    </source>
</evidence>
<dbReference type="CDD" id="cd18096">
    <property type="entry name" value="SpoU-like"/>
    <property type="match status" value="1"/>
</dbReference>
<reference evidence="5" key="2">
    <citation type="journal article" date="2024" name="Plant">
        <title>Genomic evolution and insights into agronomic trait innovations of Sesamum species.</title>
        <authorList>
            <person name="Miao H."/>
            <person name="Wang L."/>
            <person name="Qu L."/>
            <person name="Liu H."/>
            <person name="Sun Y."/>
            <person name="Le M."/>
            <person name="Wang Q."/>
            <person name="Wei S."/>
            <person name="Zheng Y."/>
            <person name="Lin W."/>
            <person name="Duan Y."/>
            <person name="Cao H."/>
            <person name="Xiong S."/>
            <person name="Wang X."/>
            <person name="Wei L."/>
            <person name="Li C."/>
            <person name="Ma Q."/>
            <person name="Ju M."/>
            <person name="Zhao R."/>
            <person name="Li G."/>
            <person name="Mu C."/>
            <person name="Tian Q."/>
            <person name="Mei H."/>
            <person name="Zhang T."/>
            <person name="Gao T."/>
            <person name="Zhang H."/>
        </authorList>
    </citation>
    <scope>NUCLEOTIDE SEQUENCE</scope>
    <source>
        <strain evidence="5">K16</strain>
    </source>
</reference>
<feature type="transmembrane region" description="Helical" evidence="3">
    <location>
        <begin position="181"/>
        <end position="204"/>
    </location>
</feature>
<keyword evidence="1 5" id="KW-0489">Methyltransferase</keyword>
<dbReference type="Gene3D" id="3.40.1280.10">
    <property type="match status" value="1"/>
</dbReference>
<dbReference type="PANTHER" id="PTHR43191">
    <property type="entry name" value="RRNA METHYLTRANSFERASE 3"/>
    <property type="match status" value="1"/>
</dbReference>
<dbReference type="InterPro" id="IPR029028">
    <property type="entry name" value="Alpha/beta_knot_MTases"/>
</dbReference>
<sequence length="290" mass="32167">MENENTKKEKYESYVVVHNIAKRHNVGTLARSATAFGVSELILVGRRDFNSFGSHGSTSHLRFRHFHSLALARSFLKVTTHRTCLCMCNAFWRGKSYFWRGIDICGVEITDNAMAINEHPFRKSTAFLLGNEGTGLSAKECEICDFFVYIPQYGGGTASLNVTVAASIVLHHFGGIHLRGICILFTVLSLPLPFDLVFLALISYQKRKVCLGIINAILRVGRSSTIAILGNKFLVAEKPANQVRRSFCTESAESIAEERRLKKENAANGFFDENGKGEAPSNLLDALFDP</sequence>
<dbReference type="GO" id="GO:0003723">
    <property type="term" value="F:RNA binding"/>
    <property type="evidence" value="ECO:0007669"/>
    <property type="project" value="InterPro"/>
</dbReference>
<keyword evidence="3" id="KW-1133">Transmembrane helix</keyword>
<evidence type="ECO:0000259" key="4">
    <source>
        <dbReference type="Pfam" id="PF00588"/>
    </source>
</evidence>
<evidence type="ECO:0000256" key="3">
    <source>
        <dbReference type="SAM" id="Phobius"/>
    </source>
</evidence>
<protein>
    <submittedName>
        <fullName evidence="5">tRNA/rRNA methyltransferase YsgA</fullName>
    </submittedName>
</protein>
<evidence type="ECO:0000313" key="6">
    <source>
        <dbReference type="Proteomes" id="UP001289374"/>
    </source>
</evidence>
<dbReference type="PANTHER" id="PTHR43191:SF7">
    <property type="entry name" value="OBP33PEP LIKE PROTEIN"/>
    <property type="match status" value="1"/>
</dbReference>
<dbReference type="SUPFAM" id="SSF75217">
    <property type="entry name" value="alpha/beta knot"/>
    <property type="match status" value="1"/>
</dbReference>
<dbReference type="GO" id="GO:0006396">
    <property type="term" value="P:RNA processing"/>
    <property type="evidence" value="ECO:0007669"/>
    <property type="project" value="InterPro"/>
</dbReference>
<comment type="caution">
    <text evidence="5">The sequence shown here is derived from an EMBL/GenBank/DDBJ whole genome shotgun (WGS) entry which is preliminary data.</text>
</comment>
<keyword evidence="6" id="KW-1185">Reference proteome</keyword>
<keyword evidence="2" id="KW-0808">Transferase</keyword>
<name>A0AAE1W820_9LAMI</name>
<dbReference type="GO" id="GO:0032259">
    <property type="term" value="P:methylation"/>
    <property type="evidence" value="ECO:0007669"/>
    <property type="project" value="UniProtKB-KW"/>
</dbReference>
<reference evidence="5" key="1">
    <citation type="submission" date="2020-06" db="EMBL/GenBank/DDBJ databases">
        <authorList>
            <person name="Li T."/>
            <person name="Hu X."/>
            <person name="Zhang T."/>
            <person name="Song X."/>
            <person name="Zhang H."/>
            <person name="Dai N."/>
            <person name="Sheng W."/>
            <person name="Hou X."/>
            <person name="Wei L."/>
        </authorList>
    </citation>
    <scope>NUCLEOTIDE SEQUENCE</scope>
    <source>
        <strain evidence="5">K16</strain>
        <tissue evidence="5">Leaf</tissue>
    </source>
</reference>
<organism evidence="5 6">
    <name type="scientific">Sesamum angolense</name>
    <dbReference type="NCBI Taxonomy" id="2727404"/>
    <lineage>
        <taxon>Eukaryota</taxon>
        <taxon>Viridiplantae</taxon>
        <taxon>Streptophyta</taxon>
        <taxon>Embryophyta</taxon>
        <taxon>Tracheophyta</taxon>
        <taxon>Spermatophyta</taxon>
        <taxon>Magnoliopsida</taxon>
        <taxon>eudicotyledons</taxon>
        <taxon>Gunneridae</taxon>
        <taxon>Pentapetalae</taxon>
        <taxon>asterids</taxon>
        <taxon>lamiids</taxon>
        <taxon>Lamiales</taxon>
        <taxon>Pedaliaceae</taxon>
        <taxon>Sesamum</taxon>
    </lineage>
</organism>
<evidence type="ECO:0000256" key="1">
    <source>
        <dbReference type="ARBA" id="ARBA00022603"/>
    </source>
</evidence>
<dbReference type="InterPro" id="IPR051259">
    <property type="entry name" value="rRNA_Methyltransferase"/>
</dbReference>
<dbReference type="GO" id="GO:0008173">
    <property type="term" value="F:RNA methyltransferase activity"/>
    <property type="evidence" value="ECO:0007669"/>
    <property type="project" value="InterPro"/>
</dbReference>
<keyword evidence="3" id="KW-0812">Transmembrane</keyword>